<dbReference type="EMBL" id="JBJHZZ010000014">
    <property type="protein sequence ID" value="MFL0248240.1"/>
    <property type="molecule type" value="Genomic_DNA"/>
</dbReference>
<dbReference type="Pfam" id="PF06961">
    <property type="entry name" value="DUF1294"/>
    <property type="match status" value="1"/>
</dbReference>
<gene>
    <name evidence="2" type="ORF">ACJDUG_14865</name>
</gene>
<dbReference type="Proteomes" id="UP001623591">
    <property type="component" value="Unassembled WGS sequence"/>
</dbReference>
<sequence>MKFILVYLTAINIFGIYIMYLDKRKAKKGYWRVPEATLFMVAAIFGSLGILIGMKLFHHKTKHLKFVIGIPAILIVQVYIIYKLFQLIT</sequence>
<dbReference type="RefSeq" id="WP_406770667.1">
    <property type="nucleotide sequence ID" value="NZ_JBJHZZ010000014.1"/>
</dbReference>
<dbReference type="InterPro" id="IPR010718">
    <property type="entry name" value="DUF1294"/>
</dbReference>
<evidence type="ECO:0000256" key="1">
    <source>
        <dbReference type="SAM" id="Phobius"/>
    </source>
</evidence>
<accession>A0ABW8T9A4</accession>
<keyword evidence="1" id="KW-0812">Transmembrane</keyword>
<keyword evidence="1" id="KW-1133">Transmembrane helix</keyword>
<protein>
    <submittedName>
        <fullName evidence="2">DUF1294 domain-containing protein</fullName>
    </submittedName>
</protein>
<feature type="transmembrane region" description="Helical" evidence="1">
    <location>
        <begin position="66"/>
        <end position="85"/>
    </location>
</feature>
<reference evidence="2 3" key="1">
    <citation type="submission" date="2024-11" db="EMBL/GenBank/DDBJ databases">
        <authorList>
            <person name="Heng Y.C."/>
            <person name="Lim A.C.H."/>
            <person name="Lee J.K.Y."/>
            <person name="Kittelmann S."/>
        </authorList>
    </citation>
    <scope>NUCLEOTIDE SEQUENCE [LARGE SCALE GENOMIC DNA]</scope>
    <source>
        <strain evidence="2 3">WILCCON 0185</strain>
    </source>
</reference>
<feature type="transmembrane region" description="Helical" evidence="1">
    <location>
        <begin position="6"/>
        <end position="21"/>
    </location>
</feature>
<feature type="transmembrane region" description="Helical" evidence="1">
    <location>
        <begin position="33"/>
        <end position="54"/>
    </location>
</feature>
<comment type="caution">
    <text evidence="2">The sequence shown here is derived from an EMBL/GenBank/DDBJ whole genome shotgun (WGS) entry which is preliminary data.</text>
</comment>
<evidence type="ECO:0000313" key="2">
    <source>
        <dbReference type="EMBL" id="MFL0248240.1"/>
    </source>
</evidence>
<keyword evidence="1" id="KW-0472">Membrane</keyword>
<keyword evidence="3" id="KW-1185">Reference proteome</keyword>
<evidence type="ECO:0000313" key="3">
    <source>
        <dbReference type="Proteomes" id="UP001623591"/>
    </source>
</evidence>
<organism evidence="2 3">
    <name type="scientific">Candidatus Clostridium stratigraminis</name>
    <dbReference type="NCBI Taxonomy" id="3381661"/>
    <lineage>
        <taxon>Bacteria</taxon>
        <taxon>Bacillati</taxon>
        <taxon>Bacillota</taxon>
        <taxon>Clostridia</taxon>
        <taxon>Eubacteriales</taxon>
        <taxon>Clostridiaceae</taxon>
        <taxon>Clostridium</taxon>
    </lineage>
</organism>
<name>A0ABW8T9A4_9CLOT</name>
<proteinExistence type="predicted"/>